<dbReference type="EMBL" id="BSXT01002978">
    <property type="protein sequence ID" value="GMF51938.1"/>
    <property type="molecule type" value="Genomic_DNA"/>
</dbReference>
<reference evidence="1" key="1">
    <citation type="submission" date="2023-04" db="EMBL/GenBank/DDBJ databases">
        <title>Phytophthora fragariaefolia NBRC 109709.</title>
        <authorList>
            <person name="Ichikawa N."/>
            <person name="Sato H."/>
            <person name="Tonouchi N."/>
        </authorList>
    </citation>
    <scope>NUCLEOTIDE SEQUENCE</scope>
    <source>
        <strain evidence="1">NBRC 109709</strain>
    </source>
</reference>
<name>A0A9W6Y457_9STRA</name>
<protein>
    <submittedName>
        <fullName evidence="1">Unnamed protein product</fullName>
    </submittedName>
</protein>
<proteinExistence type="predicted"/>
<comment type="caution">
    <text evidence="1">The sequence shown here is derived from an EMBL/GenBank/DDBJ whole genome shotgun (WGS) entry which is preliminary data.</text>
</comment>
<organism evidence="1 2">
    <name type="scientific">Phytophthora fragariaefolia</name>
    <dbReference type="NCBI Taxonomy" id="1490495"/>
    <lineage>
        <taxon>Eukaryota</taxon>
        <taxon>Sar</taxon>
        <taxon>Stramenopiles</taxon>
        <taxon>Oomycota</taxon>
        <taxon>Peronosporomycetes</taxon>
        <taxon>Peronosporales</taxon>
        <taxon>Peronosporaceae</taxon>
        <taxon>Phytophthora</taxon>
    </lineage>
</organism>
<evidence type="ECO:0000313" key="2">
    <source>
        <dbReference type="Proteomes" id="UP001165121"/>
    </source>
</evidence>
<dbReference type="AlphaFoldDB" id="A0A9W6Y457"/>
<evidence type="ECO:0000313" key="1">
    <source>
        <dbReference type="EMBL" id="GMF51938.1"/>
    </source>
</evidence>
<gene>
    <name evidence="1" type="ORF">Pfra01_002117200</name>
</gene>
<dbReference type="Proteomes" id="UP001165121">
    <property type="component" value="Unassembled WGS sequence"/>
</dbReference>
<accession>A0A9W6Y457</accession>
<keyword evidence="2" id="KW-1185">Reference proteome</keyword>
<sequence>MIGVGEGTPPCVGIRAELEDGRRAEHVVDLIVDAVSDASLRPRFAYKALTVARLAQFGVDVAENKGEVAPGELVVCRGEVGVEAVGFLDAAAHVWGVCVDDVHASAPEPLLEDTDAVGDSPRAGDVAAQVRRHHKADTVVGVSAFQGDQRIVADGLRSFGAYLRLLEGSNVDAVCREVCRKRVELLAL</sequence>